<name>A0A0F9CCY1_9ZZZZ</name>
<gene>
    <name evidence="1" type="ORF">LCGC14_2625130</name>
</gene>
<evidence type="ECO:0000313" key="1">
    <source>
        <dbReference type="EMBL" id="KKL03541.1"/>
    </source>
</evidence>
<dbReference type="SUPFAM" id="SSF51126">
    <property type="entry name" value="Pectin lyase-like"/>
    <property type="match status" value="1"/>
</dbReference>
<dbReference type="AlphaFoldDB" id="A0A0F9CCY1"/>
<reference evidence="1" key="1">
    <citation type="journal article" date="2015" name="Nature">
        <title>Complex archaea that bridge the gap between prokaryotes and eukaryotes.</title>
        <authorList>
            <person name="Spang A."/>
            <person name="Saw J.H."/>
            <person name="Jorgensen S.L."/>
            <person name="Zaremba-Niedzwiedzka K."/>
            <person name="Martijn J."/>
            <person name="Lind A.E."/>
            <person name="van Eijk R."/>
            <person name="Schleper C."/>
            <person name="Guy L."/>
            <person name="Ettema T.J."/>
        </authorList>
    </citation>
    <scope>NUCLEOTIDE SEQUENCE</scope>
</reference>
<proteinExistence type="predicted"/>
<organism evidence="1">
    <name type="scientific">marine sediment metagenome</name>
    <dbReference type="NCBI Taxonomy" id="412755"/>
    <lineage>
        <taxon>unclassified sequences</taxon>
        <taxon>metagenomes</taxon>
        <taxon>ecological metagenomes</taxon>
    </lineage>
</organism>
<sequence>MPMTNYPFGVTSFGAPVFGNGMFGPESRVFFVDDLNGNDGSPGDSPEAAVKTLSRGEDLLRANRHDTLVMIGLSPDFTLTETLTWDKDFTHLVGVANPILESQRARIGTTAITTPMMNITAKGCSFRNMKWDHGVANAAALVCCQVTGGRNYFENIHFAGIDNATQDAAAAASLLLNGAEENLFNHCTIGLDTTPRGTALNWELAFDGLATRNRFENCKFTAFLEAATHVFVKEIDTSGTDRVTIYKNCEFISFSANDAFDMTQAFSLAAGGPTRHHLLINPVA</sequence>
<dbReference type="EMBL" id="LAZR01044888">
    <property type="protein sequence ID" value="KKL03541.1"/>
    <property type="molecule type" value="Genomic_DNA"/>
</dbReference>
<accession>A0A0F9CCY1</accession>
<comment type="caution">
    <text evidence="1">The sequence shown here is derived from an EMBL/GenBank/DDBJ whole genome shotgun (WGS) entry which is preliminary data.</text>
</comment>
<dbReference type="InterPro" id="IPR011050">
    <property type="entry name" value="Pectin_lyase_fold/virulence"/>
</dbReference>
<protein>
    <submittedName>
        <fullName evidence="1">Uncharacterized protein</fullName>
    </submittedName>
</protein>
<feature type="non-terminal residue" evidence="1">
    <location>
        <position position="284"/>
    </location>
</feature>